<evidence type="ECO:0000256" key="2">
    <source>
        <dbReference type="ARBA" id="ARBA00004922"/>
    </source>
</evidence>
<comment type="pathway">
    <text evidence="2">Protein modification; protein glycosylation.</text>
</comment>
<dbReference type="InterPro" id="IPR001503">
    <property type="entry name" value="Glyco_trans_10"/>
</dbReference>
<evidence type="ECO:0000256" key="3">
    <source>
        <dbReference type="ARBA" id="ARBA00008919"/>
    </source>
</evidence>
<evidence type="ECO:0000313" key="16">
    <source>
        <dbReference type="RefSeq" id="XP_014668684.1"/>
    </source>
</evidence>
<comment type="similarity">
    <text evidence="3 12">Belongs to the glycosyltransferase 10 family.</text>
</comment>
<dbReference type="GeneID" id="106809956"/>
<reference evidence="16" key="1">
    <citation type="submission" date="2025-08" db="UniProtKB">
        <authorList>
            <consortium name="RefSeq"/>
        </authorList>
    </citation>
    <scope>IDENTIFICATION</scope>
</reference>
<keyword evidence="11" id="KW-0325">Glycoprotein</keyword>
<accession>A0ABM1E913</accession>
<name>A0ABM1E913_PRICU</name>
<dbReference type="InterPro" id="IPR031481">
    <property type="entry name" value="Glyco_tran_10_N"/>
</dbReference>
<evidence type="ECO:0000256" key="11">
    <source>
        <dbReference type="ARBA" id="ARBA00023180"/>
    </source>
</evidence>
<feature type="domain" description="Fucosyltransferase N-terminal" evidence="14">
    <location>
        <begin position="4"/>
        <end position="59"/>
    </location>
</feature>
<dbReference type="Gene3D" id="3.40.50.11660">
    <property type="entry name" value="Glycosyl transferase family 10, C-terminal domain"/>
    <property type="match status" value="1"/>
</dbReference>
<gene>
    <name evidence="16" type="primary">LOC106809956</name>
</gene>
<evidence type="ECO:0000313" key="15">
    <source>
        <dbReference type="Proteomes" id="UP000695022"/>
    </source>
</evidence>
<evidence type="ECO:0000256" key="1">
    <source>
        <dbReference type="ARBA" id="ARBA00004447"/>
    </source>
</evidence>
<comment type="subcellular location">
    <subcellularLocation>
        <location evidence="1 12">Golgi apparatus</location>
        <location evidence="1 12">Golgi stack membrane</location>
        <topology evidence="1 12">Single-pass type II membrane protein</topology>
    </subcellularLocation>
</comment>
<evidence type="ECO:0000256" key="12">
    <source>
        <dbReference type="RuleBase" id="RU003832"/>
    </source>
</evidence>
<keyword evidence="8" id="KW-1133">Transmembrane helix</keyword>
<feature type="domain" description="Fucosyltransferase C-terminal" evidence="13">
    <location>
        <begin position="78"/>
        <end position="257"/>
    </location>
</feature>
<dbReference type="EC" id="2.4.1.-" evidence="12"/>
<evidence type="ECO:0000256" key="5">
    <source>
        <dbReference type="ARBA" id="ARBA00022679"/>
    </source>
</evidence>
<evidence type="ECO:0000256" key="9">
    <source>
        <dbReference type="ARBA" id="ARBA00023034"/>
    </source>
</evidence>
<keyword evidence="9 12" id="KW-0333">Golgi apparatus</keyword>
<dbReference type="SUPFAM" id="SSF53756">
    <property type="entry name" value="UDP-Glycosyltransferase/glycogen phosphorylase"/>
    <property type="match status" value="1"/>
</dbReference>
<evidence type="ECO:0000256" key="4">
    <source>
        <dbReference type="ARBA" id="ARBA00022676"/>
    </source>
</evidence>
<dbReference type="Pfam" id="PF00852">
    <property type="entry name" value="Glyco_transf_10"/>
    <property type="match status" value="1"/>
</dbReference>
<evidence type="ECO:0000259" key="13">
    <source>
        <dbReference type="Pfam" id="PF00852"/>
    </source>
</evidence>
<evidence type="ECO:0000256" key="10">
    <source>
        <dbReference type="ARBA" id="ARBA00023136"/>
    </source>
</evidence>
<protein>
    <recommendedName>
        <fullName evidence="12">Fucosyltransferase</fullName>
        <ecNumber evidence="12">2.4.1.-</ecNumber>
    </recommendedName>
</protein>
<dbReference type="PANTHER" id="PTHR48438">
    <property type="entry name" value="ALPHA-(1,3)-FUCOSYLTRANSFERASE C-RELATED"/>
    <property type="match status" value="1"/>
</dbReference>
<keyword evidence="7" id="KW-0735">Signal-anchor</keyword>
<keyword evidence="5 12" id="KW-0808">Transferase</keyword>
<dbReference type="RefSeq" id="XP_014668684.1">
    <property type="nucleotide sequence ID" value="XM_014813198.1"/>
</dbReference>
<dbReference type="Proteomes" id="UP000695022">
    <property type="component" value="Unplaced"/>
</dbReference>
<proteinExistence type="inferred from homology"/>
<keyword evidence="10" id="KW-0472">Membrane</keyword>
<evidence type="ECO:0000256" key="8">
    <source>
        <dbReference type="ARBA" id="ARBA00022989"/>
    </source>
</evidence>
<dbReference type="InterPro" id="IPR055270">
    <property type="entry name" value="Glyco_tran_10_C"/>
</dbReference>
<keyword evidence="6 12" id="KW-0812">Transmembrane</keyword>
<evidence type="ECO:0000256" key="6">
    <source>
        <dbReference type="ARBA" id="ARBA00022692"/>
    </source>
</evidence>
<keyword evidence="15" id="KW-1185">Reference proteome</keyword>
<dbReference type="PANTHER" id="PTHR48438:SF1">
    <property type="entry name" value="ALPHA-(1,3)-FUCOSYLTRANSFERASE C-RELATED"/>
    <property type="match status" value="1"/>
</dbReference>
<dbReference type="Pfam" id="PF17039">
    <property type="entry name" value="Glyco_tran_10_N"/>
    <property type="match status" value="1"/>
</dbReference>
<evidence type="ECO:0000256" key="7">
    <source>
        <dbReference type="ARBA" id="ARBA00022968"/>
    </source>
</evidence>
<organism evidence="15 16">
    <name type="scientific">Priapulus caudatus</name>
    <name type="common">Priapulid worm</name>
    <dbReference type="NCBI Taxonomy" id="37621"/>
    <lineage>
        <taxon>Eukaryota</taxon>
        <taxon>Metazoa</taxon>
        <taxon>Ecdysozoa</taxon>
        <taxon>Scalidophora</taxon>
        <taxon>Priapulida</taxon>
        <taxon>Priapulimorpha</taxon>
        <taxon>Priapulimorphida</taxon>
        <taxon>Priapulidae</taxon>
        <taxon>Priapulus</taxon>
    </lineage>
</organism>
<keyword evidence="4 12" id="KW-0328">Glycosyltransferase</keyword>
<evidence type="ECO:0000259" key="14">
    <source>
        <dbReference type="Pfam" id="PF17039"/>
    </source>
</evidence>
<dbReference type="InterPro" id="IPR038577">
    <property type="entry name" value="GT10-like_C_sf"/>
</dbReference>
<sequence>MRAEEHNLPAVHRPSQPWLFYSLEPPPVTHHTGFRGERYPDFFNWTMTYRRDSDFWLPYRSYRATTAPRSGVRPNYARGKTKLAVAIISNCAEERLRFVRRLAEVVPVDVYGRCGKGKVCTEARGAGACMRDLLRPYKFYIAAENSRCADYVTEKYWRSIGDDLQMVPIVVGPPADDYAAVVIPGSYVHADSFESVGALGAYMKRADANDTLYSELFAWRERYVPIAGSYTRAWCEFCKALHESPVRRRTFPNFGKWWEGSCK</sequence>